<name>A0ACC2K2J7_PERAE</name>
<proteinExistence type="predicted"/>
<reference evidence="1 2" key="1">
    <citation type="journal article" date="2022" name="Hortic Res">
        <title>A haplotype resolved chromosomal level avocado genome allows analysis of novel avocado genes.</title>
        <authorList>
            <person name="Nath O."/>
            <person name="Fletcher S.J."/>
            <person name="Hayward A."/>
            <person name="Shaw L.M."/>
            <person name="Masouleh A.K."/>
            <person name="Furtado A."/>
            <person name="Henry R.J."/>
            <person name="Mitter N."/>
        </authorList>
    </citation>
    <scope>NUCLEOTIDE SEQUENCE [LARGE SCALE GENOMIC DNA]</scope>
    <source>
        <strain evidence="2">cv. Hass</strain>
    </source>
</reference>
<sequence>MSASPVQGRATAKPSLVPDRSTKIRVGRHLPPGNTAHPDRYGQSFMAIGLLIYGDKRCALSPLYASRLKAWKVSLAPSVGNLNKKLVNIMPPKTRNGEGPSKGKASSLQPPLAQDLPPPPPQQRRSGGKSPTVQTLSQSREVTMLSLRDVLPPEQPRHSLKRPVQGKKDQSPPPRRPGRRQDLRHVLNSKRRDRDQREEGSSSSHVHEGPKKQRQVSKDRELKQWINQQVKQTIRQNMETAGIDRDQYTAFETEDTGASPFSRKIREYTLPEKFNVPRFTLYDGTSDLAAHLRHYIQRMSVWGDDDSLNCRVFSSSLADLPLRWFCSLPEDSISSWRQLRTSFLGKFQAHRVIPKTDADLMALRMQENESVTQFARRFWTVYSQIECASEELAVRSFQLALQPGIPLRAQLVMYPVTTMKELMTRANRFILAEKDEAREIPPRIGARPGPRSSAEPPLPRRRDHGAAEGPATSRPPTWQ</sequence>
<accession>A0ACC2K2J7</accession>
<dbReference type="EMBL" id="CM056820">
    <property type="protein sequence ID" value="KAJ8615148.1"/>
    <property type="molecule type" value="Genomic_DNA"/>
</dbReference>
<comment type="caution">
    <text evidence="1">The sequence shown here is derived from an EMBL/GenBank/DDBJ whole genome shotgun (WGS) entry which is preliminary data.</text>
</comment>
<organism evidence="1 2">
    <name type="scientific">Persea americana</name>
    <name type="common">Avocado</name>
    <dbReference type="NCBI Taxonomy" id="3435"/>
    <lineage>
        <taxon>Eukaryota</taxon>
        <taxon>Viridiplantae</taxon>
        <taxon>Streptophyta</taxon>
        <taxon>Embryophyta</taxon>
        <taxon>Tracheophyta</taxon>
        <taxon>Spermatophyta</taxon>
        <taxon>Magnoliopsida</taxon>
        <taxon>Magnoliidae</taxon>
        <taxon>Laurales</taxon>
        <taxon>Lauraceae</taxon>
        <taxon>Persea</taxon>
    </lineage>
</organism>
<protein>
    <submittedName>
        <fullName evidence="1">Uncharacterized protein</fullName>
    </submittedName>
</protein>
<evidence type="ECO:0000313" key="2">
    <source>
        <dbReference type="Proteomes" id="UP001234297"/>
    </source>
</evidence>
<evidence type="ECO:0000313" key="1">
    <source>
        <dbReference type="EMBL" id="KAJ8615148.1"/>
    </source>
</evidence>
<gene>
    <name evidence="1" type="ORF">MRB53_034520</name>
</gene>
<dbReference type="Proteomes" id="UP001234297">
    <property type="component" value="Chromosome 12"/>
</dbReference>
<keyword evidence="2" id="KW-1185">Reference proteome</keyword>